<reference evidence="2 3" key="1">
    <citation type="submission" date="2020-08" db="EMBL/GenBank/DDBJ databases">
        <title>Genomic Encyclopedia of Type Strains, Phase IV (KMG-IV): sequencing the most valuable type-strain genomes for metagenomic binning, comparative biology and taxonomic classification.</title>
        <authorList>
            <person name="Goeker M."/>
        </authorList>
    </citation>
    <scope>NUCLEOTIDE SEQUENCE [LARGE SCALE GENOMIC DNA]</scope>
    <source>
        <strain evidence="2 3">DSM 102238</strain>
    </source>
</reference>
<accession>A0A7W6EBL8</accession>
<dbReference type="GO" id="GO:0003677">
    <property type="term" value="F:DNA binding"/>
    <property type="evidence" value="ECO:0007669"/>
    <property type="project" value="InterPro"/>
</dbReference>
<dbReference type="EMBL" id="JACIEK010000004">
    <property type="protein sequence ID" value="MBB3998361.1"/>
    <property type="molecule type" value="Genomic_DNA"/>
</dbReference>
<name>A0A7W6EBL8_9HYPH</name>
<dbReference type="SUPFAM" id="SSF47413">
    <property type="entry name" value="lambda repressor-like DNA-binding domains"/>
    <property type="match status" value="1"/>
</dbReference>
<evidence type="ECO:0000313" key="2">
    <source>
        <dbReference type="EMBL" id="MBB3998361.1"/>
    </source>
</evidence>
<evidence type="ECO:0000313" key="3">
    <source>
        <dbReference type="Proteomes" id="UP000542776"/>
    </source>
</evidence>
<dbReference type="Pfam" id="PF01381">
    <property type="entry name" value="HTH_3"/>
    <property type="match status" value="1"/>
</dbReference>
<gene>
    <name evidence="2" type="ORF">GGR04_002200</name>
</gene>
<feature type="domain" description="HTH cro/C1-type" evidence="1">
    <location>
        <begin position="2"/>
        <end position="49"/>
    </location>
</feature>
<comment type="caution">
    <text evidence="2">The sequence shown here is derived from an EMBL/GenBank/DDBJ whole genome shotgun (WGS) entry which is preliminary data.</text>
</comment>
<sequence>MLGISQTRLCELLGFSRNLVNEFESGSHIPRAGNVARIREVLEAEGVVFVDLGNGSSAVGVLRDVRSGGGKPA</sequence>
<protein>
    <submittedName>
        <fullName evidence="2">Transcriptional regulator with XRE-family HTH domain</fullName>
    </submittedName>
</protein>
<dbReference type="InterPro" id="IPR001387">
    <property type="entry name" value="Cro/C1-type_HTH"/>
</dbReference>
<organism evidence="2 3">
    <name type="scientific">Aureimonas pseudogalii</name>
    <dbReference type="NCBI Taxonomy" id="1744844"/>
    <lineage>
        <taxon>Bacteria</taxon>
        <taxon>Pseudomonadati</taxon>
        <taxon>Pseudomonadota</taxon>
        <taxon>Alphaproteobacteria</taxon>
        <taxon>Hyphomicrobiales</taxon>
        <taxon>Aurantimonadaceae</taxon>
        <taxon>Aureimonas</taxon>
    </lineage>
</organism>
<dbReference type="Gene3D" id="1.10.260.40">
    <property type="entry name" value="lambda repressor-like DNA-binding domains"/>
    <property type="match status" value="1"/>
</dbReference>
<keyword evidence="3" id="KW-1185">Reference proteome</keyword>
<evidence type="ECO:0000259" key="1">
    <source>
        <dbReference type="PROSITE" id="PS50943"/>
    </source>
</evidence>
<dbReference type="InterPro" id="IPR010982">
    <property type="entry name" value="Lambda_DNA-bd_dom_sf"/>
</dbReference>
<dbReference type="AlphaFoldDB" id="A0A7W6EBL8"/>
<dbReference type="CDD" id="cd00093">
    <property type="entry name" value="HTH_XRE"/>
    <property type="match status" value="1"/>
</dbReference>
<dbReference type="PROSITE" id="PS50943">
    <property type="entry name" value="HTH_CROC1"/>
    <property type="match status" value="1"/>
</dbReference>
<proteinExistence type="predicted"/>
<dbReference type="Proteomes" id="UP000542776">
    <property type="component" value="Unassembled WGS sequence"/>
</dbReference>